<dbReference type="Gene3D" id="3.40.630.40">
    <property type="entry name" value="Zn-dependent exopeptidases"/>
    <property type="match status" value="1"/>
</dbReference>
<accession>A0A6J4HDV5</accession>
<keyword evidence="4" id="KW-0732">Signal</keyword>
<evidence type="ECO:0000256" key="2">
    <source>
        <dbReference type="ARBA" id="ARBA00011901"/>
    </source>
</evidence>
<comment type="catalytic activity">
    <reaction evidence="1">
        <text>Hydrolyzes the link between N-acetylmuramoyl residues and L-amino acid residues in certain cell-wall glycopeptides.</text>
        <dbReference type="EC" id="3.5.1.28"/>
    </reaction>
</comment>
<evidence type="ECO:0000259" key="5">
    <source>
        <dbReference type="SMART" id="SM00646"/>
    </source>
</evidence>
<dbReference type="GO" id="GO:0030288">
    <property type="term" value="C:outer membrane-bounded periplasmic space"/>
    <property type="evidence" value="ECO:0007669"/>
    <property type="project" value="TreeGrafter"/>
</dbReference>
<dbReference type="AlphaFoldDB" id="A0A6J4HDV5"/>
<organism evidence="6">
    <name type="scientific">uncultured Chthoniobacterales bacterium</name>
    <dbReference type="NCBI Taxonomy" id="1836801"/>
    <lineage>
        <taxon>Bacteria</taxon>
        <taxon>Pseudomonadati</taxon>
        <taxon>Verrucomicrobiota</taxon>
        <taxon>Spartobacteria</taxon>
        <taxon>Chthoniobacterales</taxon>
        <taxon>environmental samples</taxon>
    </lineage>
</organism>
<reference evidence="6" key="1">
    <citation type="submission" date="2020-02" db="EMBL/GenBank/DDBJ databases">
        <authorList>
            <person name="Meier V. D."/>
        </authorList>
    </citation>
    <scope>NUCLEOTIDE SEQUENCE</scope>
    <source>
        <strain evidence="6">AVDCRST_MAG42</strain>
    </source>
</reference>
<dbReference type="SUPFAM" id="SSF53187">
    <property type="entry name" value="Zn-dependent exopeptidases"/>
    <property type="match status" value="1"/>
</dbReference>
<sequence length="253" mass="27853">MLLRLTFALLVAQLGVSAAIAQGTDRAAGPLRIAIDIGHTPGTPGAMSAAGEMEYTFNRRVARLIADDLRQQPGVSVTLINEPGREISLLGRGDVANTAKADLFLSVHHDSVNERYKSTRRTADGRVARYSDRFRGYSVFFSEKNAEPAASLEFAKQLGRAMREQGMTPTAHHAEKIPGEGRDFVVPETGVYRFNDLLVLKRARMPAALLECGVIVHPEEEQELNTPERQRQIVAAVRSAVVNMSTWFAARRQ</sequence>
<evidence type="ECO:0000256" key="1">
    <source>
        <dbReference type="ARBA" id="ARBA00001561"/>
    </source>
</evidence>
<dbReference type="GO" id="GO:0009253">
    <property type="term" value="P:peptidoglycan catabolic process"/>
    <property type="evidence" value="ECO:0007669"/>
    <property type="project" value="InterPro"/>
</dbReference>
<evidence type="ECO:0000256" key="4">
    <source>
        <dbReference type="SAM" id="SignalP"/>
    </source>
</evidence>
<feature type="domain" description="MurNAc-LAA" evidence="5">
    <location>
        <begin position="93"/>
        <end position="242"/>
    </location>
</feature>
<name>A0A6J4HDV5_9BACT</name>
<evidence type="ECO:0000313" key="6">
    <source>
        <dbReference type="EMBL" id="CAA9220517.1"/>
    </source>
</evidence>
<dbReference type="Pfam" id="PF01520">
    <property type="entry name" value="Amidase_3"/>
    <property type="match status" value="1"/>
</dbReference>
<dbReference type="InterPro" id="IPR002508">
    <property type="entry name" value="MurNAc-LAA_cat"/>
</dbReference>
<dbReference type="PANTHER" id="PTHR30404">
    <property type="entry name" value="N-ACETYLMURAMOYL-L-ALANINE AMIDASE"/>
    <property type="match status" value="1"/>
</dbReference>
<protein>
    <recommendedName>
        <fullName evidence="2">N-acetylmuramoyl-L-alanine amidase</fullName>
        <ecNumber evidence="2">3.5.1.28</ecNumber>
    </recommendedName>
</protein>
<feature type="signal peptide" evidence="4">
    <location>
        <begin position="1"/>
        <end position="21"/>
    </location>
</feature>
<dbReference type="EC" id="3.5.1.28" evidence="2"/>
<dbReference type="CDD" id="cd02696">
    <property type="entry name" value="MurNAc-LAA"/>
    <property type="match status" value="1"/>
</dbReference>
<gene>
    <name evidence="6" type="ORF">AVDCRST_MAG42-556</name>
</gene>
<feature type="chain" id="PRO_5027012809" description="N-acetylmuramoyl-L-alanine amidase" evidence="4">
    <location>
        <begin position="22"/>
        <end position="253"/>
    </location>
</feature>
<proteinExistence type="predicted"/>
<dbReference type="PANTHER" id="PTHR30404:SF0">
    <property type="entry name" value="N-ACETYLMURAMOYL-L-ALANINE AMIDASE AMIC"/>
    <property type="match status" value="1"/>
</dbReference>
<dbReference type="EMBL" id="CADCTA010000037">
    <property type="protein sequence ID" value="CAA9220517.1"/>
    <property type="molecule type" value="Genomic_DNA"/>
</dbReference>
<dbReference type="InterPro" id="IPR050695">
    <property type="entry name" value="N-acetylmuramoyl_amidase_3"/>
</dbReference>
<dbReference type="SMART" id="SM00646">
    <property type="entry name" value="Ami_3"/>
    <property type="match status" value="1"/>
</dbReference>
<evidence type="ECO:0000256" key="3">
    <source>
        <dbReference type="ARBA" id="ARBA00022801"/>
    </source>
</evidence>
<dbReference type="GO" id="GO:0008745">
    <property type="term" value="F:N-acetylmuramoyl-L-alanine amidase activity"/>
    <property type="evidence" value="ECO:0007669"/>
    <property type="project" value="UniProtKB-EC"/>
</dbReference>
<keyword evidence="3 6" id="KW-0378">Hydrolase</keyword>